<dbReference type="EMBL" id="MU393521">
    <property type="protein sequence ID" value="KAI4862677.1"/>
    <property type="molecule type" value="Genomic_DNA"/>
</dbReference>
<organism evidence="1 2">
    <name type="scientific">Hypoxylon rubiginosum</name>
    <dbReference type="NCBI Taxonomy" id="110542"/>
    <lineage>
        <taxon>Eukaryota</taxon>
        <taxon>Fungi</taxon>
        <taxon>Dikarya</taxon>
        <taxon>Ascomycota</taxon>
        <taxon>Pezizomycotina</taxon>
        <taxon>Sordariomycetes</taxon>
        <taxon>Xylariomycetidae</taxon>
        <taxon>Xylariales</taxon>
        <taxon>Hypoxylaceae</taxon>
        <taxon>Hypoxylon</taxon>
    </lineage>
</organism>
<name>A0ACB9YU00_9PEZI</name>
<evidence type="ECO:0000313" key="2">
    <source>
        <dbReference type="Proteomes" id="UP001497700"/>
    </source>
</evidence>
<gene>
    <name evidence="1" type="ORF">F4820DRAFT_16566</name>
</gene>
<reference evidence="1 2" key="1">
    <citation type="journal article" date="2022" name="New Phytol.">
        <title>Ecological generalism drives hyperdiversity of secondary metabolite gene clusters in xylarialean endophytes.</title>
        <authorList>
            <person name="Franco M.E.E."/>
            <person name="Wisecaver J.H."/>
            <person name="Arnold A.E."/>
            <person name="Ju Y.M."/>
            <person name="Slot J.C."/>
            <person name="Ahrendt S."/>
            <person name="Moore L.P."/>
            <person name="Eastman K.E."/>
            <person name="Scott K."/>
            <person name="Konkel Z."/>
            <person name="Mondo S.J."/>
            <person name="Kuo A."/>
            <person name="Hayes R.D."/>
            <person name="Haridas S."/>
            <person name="Andreopoulos B."/>
            <person name="Riley R."/>
            <person name="LaButti K."/>
            <person name="Pangilinan J."/>
            <person name="Lipzen A."/>
            <person name="Amirebrahimi M."/>
            <person name="Yan J."/>
            <person name="Adam C."/>
            <person name="Keymanesh K."/>
            <person name="Ng V."/>
            <person name="Louie K."/>
            <person name="Northen T."/>
            <person name="Drula E."/>
            <person name="Henrissat B."/>
            <person name="Hsieh H.M."/>
            <person name="Youens-Clark K."/>
            <person name="Lutzoni F."/>
            <person name="Miadlikowska J."/>
            <person name="Eastwood D.C."/>
            <person name="Hamelin R.C."/>
            <person name="Grigoriev I.V."/>
            <person name="U'Ren J.M."/>
        </authorList>
    </citation>
    <scope>NUCLEOTIDE SEQUENCE [LARGE SCALE GENOMIC DNA]</scope>
    <source>
        <strain evidence="1 2">CBS 119005</strain>
    </source>
</reference>
<keyword evidence="2" id="KW-1185">Reference proteome</keyword>
<evidence type="ECO:0000313" key="1">
    <source>
        <dbReference type="EMBL" id="KAI4862677.1"/>
    </source>
</evidence>
<proteinExistence type="predicted"/>
<dbReference type="Proteomes" id="UP001497700">
    <property type="component" value="Unassembled WGS sequence"/>
</dbReference>
<accession>A0ACB9YU00</accession>
<protein>
    <submittedName>
        <fullName evidence="1">Heterokaryon incompatibility protein-domain-containing protein</fullName>
    </submittedName>
</protein>
<comment type="caution">
    <text evidence="1">The sequence shown here is derived from an EMBL/GenBank/DDBJ whole genome shotgun (WGS) entry which is preliminary data.</text>
</comment>
<sequence>MNDKPLYRALSYVWGSPTERVDIEVNGELLSIGSNLRAALLQLRQDQDCPSIWVDSICIEQTNTAEKSWHVNEMGKIFSGTEQVYLWLGPAADGSDEVMDFISHIGPTALQLGDISRPKRVLRDRIRDYVIDRSAAGENNQHIHQDTIEASDSETVDEDRVTLIGDFILGLTQNLALLGGHEQSLIPGIECLLRRDYWHRVWIVQEVSLAKVATVVCGQKTVALDLFDAVFSAVWFTRQWVAVERLFSPFFLPLQANLYGTIKCISVWRERRKGRSVLLRDVLLEYGESPQRPHYTATDPRDIVFGILGVISDLADLDVHADYSKSTAEVYASVARAMIYRYDEDPNAFQYHLGICNPANTSSDLPSWVLDFRKVGQYGIASWPISYSAMFSASKGASQPRNARNNCLDDPSVLRRRGCLVDVVTEVMAQPQWYHEDGHDLYLDEEIAWLRSVIDFTNIATDPSPAEDYVWRTLLLDDKMGGAEYLRGKDNEVAQLIRRIVRRHKFHADELSSTQVDWIRRGSSIANRDRDDLAGMAQTFSEGYTFSLSMNSRHRTLFKTADGRLGLADKSIRAGDLVTLIWGVNAPVILRERENDGGFIYLGEAYVTDIMYGEYLETRPPEKDFDLY</sequence>